<evidence type="ECO:0000313" key="2">
    <source>
        <dbReference type="EMBL" id="MEJ8859424.1"/>
    </source>
</evidence>
<accession>A0ABU8XIA8</accession>
<sequence length="80" mass="8305">MTDRSAALKPREDAGRATAENGVVILDGPNGIAVTMTADAAAKTADSLQEAARQAREHPASDEVARDAPGDEFASGWPQE</sequence>
<evidence type="ECO:0000313" key="3">
    <source>
        <dbReference type="Proteomes" id="UP001367030"/>
    </source>
</evidence>
<proteinExistence type="predicted"/>
<feature type="region of interest" description="Disordered" evidence="1">
    <location>
        <begin position="43"/>
        <end position="80"/>
    </location>
</feature>
<gene>
    <name evidence="2" type="ORF">WKW79_33005</name>
</gene>
<protein>
    <submittedName>
        <fullName evidence="2">Uncharacterized protein</fullName>
    </submittedName>
</protein>
<feature type="region of interest" description="Disordered" evidence="1">
    <location>
        <begin position="1"/>
        <end position="21"/>
    </location>
</feature>
<reference evidence="2 3" key="1">
    <citation type="submission" date="2024-03" db="EMBL/GenBank/DDBJ databases">
        <title>Novel species of the genus Variovorax.</title>
        <authorList>
            <person name="Liu Q."/>
            <person name="Xin Y.-H."/>
        </authorList>
    </citation>
    <scope>NUCLEOTIDE SEQUENCE [LARGE SCALE GENOMIC DNA]</scope>
    <source>
        <strain evidence="2 3">KACC 18901</strain>
    </source>
</reference>
<dbReference type="Proteomes" id="UP001367030">
    <property type="component" value="Unassembled WGS sequence"/>
</dbReference>
<comment type="caution">
    <text evidence="2">The sequence shown here is derived from an EMBL/GenBank/DDBJ whole genome shotgun (WGS) entry which is preliminary data.</text>
</comment>
<evidence type="ECO:0000256" key="1">
    <source>
        <dbReference type="SAM" id="MobiDB-lite"/>
    </source>
</evidence>
<dbReference type="RefSeq" id="WP_340339463.1">
    <property type="nucleotide sequence ID" value="NZ_JBBKZS010000028.1"/>
</dbReference>
<keyword evidence="3" id="KW-1185">Reference proteome</keyword>
<dbReference type="EMBL" id="JBBKZS010000028">
    <property type="protein sequence ID" value="MEJ8859424.1"/>
    <property type="molecule type" value="Genomic_DNA"/>
</dbReference>
<name>A0ABU8XIA8_9BURK</name>
<organism evidence="2 3">
    <name type="scientific">Variovorax robiniae</name>
    <dbReference type="NCBI Taxonomy" id="1836199"/>
    <lineage>
        <taxon>Bacteria</taxon>
        <taxon>Pseudomonadati</taxon>
        <taxon>Pseudomonadota</taxon>
        <taxon>Betaproteobacteria</taxon>
        <taxon>Burkholderiales</taxon>
        <taxon>Comamonadaceae</taxon>
        <taxon>Variovorax</taxon>
    </lineage>
</organism>
<feature type="compositionally biased region" description="Basic and acidic residues" evidence="1">
    <location>
        <begin position="53"/>
        <end position="69"/>
    </location>
</feature>